<accession>A0A1H3EIX6</accession>
<sequence length="84" mass="9669">MQPVREPSRTFIMRHWRRITGQSPQRVAVAAGQVKRDLDPFPAFNRSRLSISLSLDFIRHQPIEQGRVLQPATIIALKEMGLLH</sequence>
<protein>
    <submittedName>
        <fullName evidence="1">Uncharacterized protein</fullName>
    </submittedName>
</protein>
<dbReference type="EMBL" id="FNOM01000021">
    <property type="protein sequence ID" value="SDX78148.1"/>
    <property type="molecule type" value="Genomic_DNA"/>
</dbReference>
<evidence type="ECO:0000313" key="1">
    <source>
        <dbReference type="EMBL" id="SDX78148.1"/>
    </source>
</evidence>
<keyword evidence="2" id="KW-1185">Reference proteome</keyword>
<name>A0A1H3EIX6_9RHOB</name>
<gene>
    <name evidence="1" type="ORF">SAMN04488238_12126</name>
</gene>
<proteinExistence type="predicted"/>
<evidence type="ECO:0000313" key="2">
    <source>
        <dbReference type="Proteomes" id="UP000198539"/>
    </source>
</evidence>
<dbReference type="Proteomes" id="UP000198539">
    <property type="component" value="Unassembled WGS sequence"/>
</dbReference>
<dbReference type="AlphaFoldDB" id="A0A1H3EIX6"/>
<organism evidence="1 2">
    <name type="scientific">Roseicitreum antarcticum</name>
    <dbReference type="NCBI Taxonomy" id="564137"/>
    <lineage>
        <taxon>Bacteria</taxon>
        <taxon>Pseudomonadati</taxon>
        <taxon>Pseudomonadota</taxon>
        <taxon>Alphaproteobacteria</taxon>
        <taxon>Rhodobacterales</taxon>
        <taxon>Paracoccaceae</taxon>
        <taxon>Roseicitreum</taxon>
    </lineage>
</organism>
<reference evidence="1 2" key="1">
    <citation type="submission" date="2016-10" db="EMBL/GenBank/DDBJ databases">
        <authorList>
            <person name="de Groot N.N."/>
        </authorList>
    </citation>
    <scope>NUCLEOTIDE SEQUENCE [LARGE SCALE GENOMIC DNA]</scope>
    <source>
        <strain evidence="1 2">CGMCC 1.8894</strain>
    </source>
</reference>